<evidence type="ECO:0000256" key="1">
    <source>
        <dbReference type="SAM" id="Coils"/>
    </source>
</evidence>
<dbReference type="Pfam" id="PF01145">
    <property type="entry name" value="Band_7"/>
    <property type="match status" value="1"/>
</dbReference>
<sequence length="844" mass="93892">MVFIDIKEDEVGIIYKRFGRPLPMGGRVAVNGEIGLQADILPPGLHLNLPNVEIRIVKAIVIASDEVGLVDARDGASLPPGQNFGKAVECNDFQDAKTFIKNGGQKGKQRAILTTGTYRINTGLFSVEIVNVIRIRKDEVGLVESREGKPLPPGQAFGKVVECNNFQNAQAFADNGGQSGKQLAILTSNTYQINTNIFKIKIVNCVRIGEDKIGLVRATSGKPLPTNRTFGKVIECNNFQDAQAFYDKGESGKQLAFLTPATYQINTDLFEVKIDSVTKVPQGEIGLVVANDGLIRPEDRNLSKIVECHNFENAQAFIENGGESGKQLAILSARTYQINTDLFTVITSANAEKYDVKPEELKIYTVGKDKIGIVTTLEGKTLPEEEIAGAIIKDHDNFQKPQKFIETGGYKGLQQEFLQEGSWTLNPWFVRVEQVPLVSILAEQVGVIISYVGKTVDDKSKNDSRLVEEGYKGIQRKPLPPGKYPINTRIKSVHVVPTNEIILNWSKSEGKPEENYDKILEPLQLRSKDGFVFQLELTQTICIAENDAPKMILKIGAQPVDSLKPNDSNLLDSNSQQVVKSPAIKNLVTKVLGPLVDSHFQVSAQGYDALDFFDKRGEIQRNAADYITDALNSYGVQSIQTLMTNIDLPDELEALLRERQIQQQKAENYKQEELTEKARQSLIKQQEINKAEAELIKAQQNQEIASFHAQARLIQAKAEAQVQRLKDDLELNRKQRELSMDAIYHKQIKDIDINEFREIVNALSRDIYAQLESDKAWAKALEHTKMELPQILMTGGSGNSNGQNMLQDGAVSIALIEMLKNFVKPPKQINMSQQRESLPPSDDN</sequence>
<gene>
    <name evidence="3" type="ORF">AN481_03915</name>
</gene>
<feature type="domain" description="Band 7" evidence="2">
    <location>
        <begin position="467"/>
        <end position="685"/>
    </location>
</feature>
<organism evidence="3 4">
    <name type="scientific">Aphanizomenon flos-aquae LD13</name>
    <dbReference type="NCBI Taxonomy" id="1710894"/>
    <lineage>
        <taxon>Bacteria</taxon>
        <taxon>Bacillati</taxon>
        <taxon>Cyanobacteriota</taxon>
        <taxon>Cyanophyceae</taxon>
        <taxon>Nostocales</taxon>
        <taxon>Aphanizomenonaceae</taxon>
        <taxon>Aphanizomenon</taxon>
    </lineage>
</organism>
<dbReference type="AlphaFoldDB" id="A0A1B7W0D3"/>
<evidence type="ECO:0000313" key="4">
    <source>
        <dbReference type="Proteomes" id="UP000092382"/>
    </source>
</evidence>
<dbReference type="STRING" id="1803587.GCA_001593825_00894"/>
<keyword evidence="1" id="KW-0175">Coiled coil</keyword>
<accession>A0A1B7W0D3</accession>
<name>A0A1B7W0D3_APHFL</name>
<feature type="coiled-coil region" evidence="1">
    <location>
        <begin position="652"/>
        <end position="735"/>
    </location>
</feature>
<evidence type="ECO:0000313" key="3">
    <source>
        <dbReference type="EMBL" id="OBQ26709.1"/>
    </source>
</evidence>
<dbReference type="InterPro" id="IPR001107">
    <property type="entry name" value="Band_7"/>
</dbReference>
<proteinExistence type="predicted"/>
<dbReference type="PATRIC" id="fig|1710894.3.peg.1245"/>
<comment type="caution">
    <text evidence="3">The sequence shown here is derived from an EMBL/GenBank/DDBJ whole genome shotgun (WGS) entry which is preliminary data.</text>
</comment>
<protein>
    <recommendedName>
        <fullName evidence="2">Band 7 domain-containing protein</fullName>
    </recommendedName>
</protein>
<evidence type="ECO:0000259" key="2">
    <source>
        <dbReference type="Pfam" id="PF01145"/>
    </source>
</evidence>
<dbReference type="EMBL" id="LJOY01000008">
    <property type="protein sequence ID" value="OBQ26709.1"/>
    <property type="molecule type" value="Genomic_DNA"/>
</dbReference>
<dbReference type="Proteomes" id="UP000092382">
    <property type="component" value="Unassembled WGS sequence"/>
</dbReference>
<reference evidence="3 4" key="1">
    <citation type="submission" date="2015-09" db="EMBL/GenBank/DDBJ databases">
        <title>Whole genome shotgun sequence assembly of Aphanizomenon flos-aquae UKL13.</title>
        <authorList>
            <person name="Driscoll C."/>
        </authorList>
    </citation>
    <scope>NUCLEOTIDE SEQUENCE [LARGE SCALE GENOMIC DNA]</scope>
    <source>
        <strain evidence="3">MDT13</strain>
    </source>
</reference>